<sequence length="165" mass="16878">MQLTLSSTLLLASVASAQMTSSASLSSSALATSTPVTSSVAIPSISISPSSVPWSRLSANPTSSYASVSAAASSDAASAVNPDDYDCVYHGWGCDWIKSEYGYGNDYCGRSPFKAGQQLSDGSQIVAVSSDGSGDCSSKAGSTCCKVLADSPCKRGEKYLECKKP</sequence>
<evidence type="ECO:0000313" key="2">
    <source>
        <dbReference type="EMBL" id="KAJ5160026.1"/>
    </source>
</evidence>
<protein>
    <submittedName>
        <fullName evidence="2">Uncharacterized protein</fullName>
    </submittedName>
</protein>
<proteinExistence type="predicted"/>
<evidence type="ECO:0000313" key="3">
    <source>
        <dbReference type="Proteomes" id="UP001149163"/>
    </source>
</evidence>
<reference evidence="2" key="1">
    <citation type="submission" date="2022-11" db="EMBL/GenBank/DDBJ databases">
        <authorList>
            <person name="Petersen C."/>
        </authorList>
    </citation>
    <scope>NUCLEOTIDE SEQUENCE</scope>
    <source>
        <strain evidence="2">IBT 26290</strain>
    </source>
</reference>
<reference evidence="2" key="2">
    <citation type="journal article" date="2023" name="IMA Fungus">
        <title>Comparative genomic study of the Penicillium genus elucidates a diverse pangenome and 15 lateral gene transfer events.</title>
        <authorList>
            <person name="Petersen C."/>
            <person name="Sorensen T."/>
            <person name="Nielsen M.R."/>
            <person name="Sondergaard T.E."/>
            <person name="Sorensen J.L."/>
            <person name="Fitzpatrick D.A."/>
            <person name="Frisvad J.C."/>
            <person name="Nielsen K.L."/>
        </authorList>
    </citation>
    <scope>NUCLEOTIDE SEQUENCE</scope>
    <source>
        <strain evidence="2">IBT 26290</strain>
    </source>
</reference>
<accession>A0A9W9HYN9</accession>
<dbReference type="GeneID" id="81428331"/>
<feature type="signal peptide" evidence="1">
    <location>
        <begin position="1"/>
        <end position="17"/>
    </location>
</feature>
<name>A0A9W9HYN9_9EURO</name>
<comment type="caution">
    <text evidence="2">The sequence shown here is derived from an EMBL/GenBank/DDBJ whole genome shotgun (WGS) entry which is preliminary data.</text>
</comment>
<gene>
    <name evidence="2" type="ORF">N7482_007030</name>
</gene>
<feature type="chain" id="PRO_5040801240" evidence="1">
    <location>
        <begin position="18"/>
        <end position="165"/>
    </location>
</feature>
<dbReference type="AlphaFoldDB" id="A0A9W9HYN9"/>
<dbReference type="RefSeq" id="XP_056541584.1">
    <property type="nucleotide sequence ID" value="XM_056689155.1"/>
</dbReference>
<organism evidence="2 3">
    <name type="scientific">Penicillium canariense</name>
    <dbReference type="NCBI Taxonomy" id="189055"/>
    <lineage>
        <taxon>Eukaryota</taxon>
        <taxon>Fungi</taxon>
        <taxon>Dikarya</taxon>
        <taxon>Ascomycota</taxon>
        <taxon>Pezizomycotina</taxon>
        <taxon>Eurotiomycetes</taxon>
        <taxon>Eurotiomycetidae</taxon>
        <taxon>Eurotiales</taxon>
        <taxon>Aspergillaceae</taxon>
        <taxon>Penicillium</taxon>
    </lineage>
</organism>
<dbReference type="OrthoDB" id="4503311at2759"/>
<dbReference type="EMBL" id="JAPQKN010000004">
    <property type="protein sequence ID" value="KAJ5160026.1"/>
    <property type="molecule type" value="Genomic_DNA"/>
</dbReference>
<keyword evidence="3" id="KW-1185">Reference proteome</keyword>
<keyword evidence="1" id="KW-0732">Signal</keyword>
<dbReference type="Proteomes" id="UP001149163">
    <property type="component" value="Unassembled WGS sequence"/>
</dbReference>
<evidence type="ECO:0000256" key="1">
    <source>
        <dbReference type="SAM" id="SignalP"/>
    </source>
</evidence>